<evidence type="ECO:0000313" key="4">
    <source>
        <dbReference type="Proteomes" id="UP001155380"/>
    </source>
</evidence>
<dbReference type="PANTHER" id="PTHR33755:SF6">
    <property type="entry name" value="PLASMID STABILIZATION SYSTEM PROTEIN"/>
    <property type="match status" value="1"/>
</dbReference>
<dbReference type="EMBL" id="JAMXLX010000007">
    <property type="protein sequence ID" value="MCO5959048.1"/>
    <property type="molecule type" value="Genomic_DNA"/>
</dbReference>
<dbReference type="Pfam" id="PF05016">
    <property type="entry name" value="ParE_toxin"/>
    <property type="match status" value="1"/>
</dbReference>
<accession>A0AAJ1F9D4</accession>
<dbReference type="PANTHER" id="PTHR33755">
    <property type="entry name" value="TOXIN PARE1-RELATED"/>
    <property type="match status" value="1"/>
</dbReference>
<evidence type="ECO:0000256" key="2">
    <source>
        <dbReference type="ARBA" id="ARBA00022649"/>
    </source>
</evidence>
<dbReference type="Proteomes" id="UP001155380">
    <property type="component" value="Unassembled WGS sequence"/>
</dbReference>
<dbReference type="NCBIfam" id="TIGR02385">
    <property type="entry name" value="RelE_StbE"/>
    <property type="match status" value="1"/>
</dbReference>
<dbReference type="RefSeq" id="WP_250914358.1">
    <property type="nucleotide sequence ID" value="NZ_JAMXLX010000007.1"/>
</dbReference>
<sequence>MLKIEWRQTAREDLLAIIGFITDHNPGTAQRLKDEILSKVLRLTEYPQLHRTGRVSGTREMVVHANYIVIYTENDTTISILRVLHGAQQWPPHNT</sequence>
<reference evidence="3" key="1">
    <citation type="submission" date="2022-06" db="EMBL/GenBank/DDBJ databases">
        <authorList>
            <person name="Sun Q."/>
        </authorList>
    </citation>
    <scope>NUCLEOTIDE SEQUENCE</scope>
    <source>
        <strain evidence="3">S101</strain>
    </source>
</reference>
<dbReference type="InterPro" id="IPR051803">
    <property type="entry name" value="TA_system_RelE-like_toxin"/>
</dbReference>
<evidence type="ECO:0000256" key="1">
    <source>
        <dbReference type="ARBA" id="ARBA00006226"/>
    </source>
</evidence>
<comment type="caution">
    <text evidence="3">The sequence shown here is derived from an EMBL/GenBank/DDBJ whole genome shotgun (WGS) entry which is preliminary data.</text>
</comment>
<comment type="similarity">
    <text evidence="1">Belongs to the RelE toxin family.</text>
</comment>
<organism evidence="3 4">
    <name type="scientific">Ciceribacter sichuanensis</name>
    <dbReference type="NCBI Taxonomy" id="2949647"/>
    <lineage>
        <taxon>Bacteria</taxon>
        <taxon>Pseudomonadati</taxon>
        <taxon>Pseudomonadota</taxon>
        <taxon>Alphaproteobacteria</taxon>
        <taxon>Hyphomicrobiales</taxon>
        <taxon>Rhizobiaceae</taxon>
        <taxon>Ciceribacter</taxon>
    </lineage>
</organism>
<name>A0AAJ1F9D4_9HYPH</name>
<evidence type="ECO:0000313" key="3">
    <source>
        <dbReference type="EMBL" id="MCO5959048.1"/>
    </source>
</evidence>
<dbReference type="InterPro" id="IPR035093">
    <property type="entry name" value="RelE/ParE_toxin_dom_sf"/>
</dbReference>
<keyword evidence="2" id="KW-1277">Toxin-antitoxin system</keyword>
<gene>
    <name evidence="3" type="ORF">NBH21_19900</name>
</gene>
<dbReference type="AlphaFoldDB" id="A0AAJ1F9D4"/>
<proteinExistence type="inferred from homology"/>
<dbReference type="Gene3D" id="3.30.2310.20">
    <property type="entry name" value="RelE-like"/>
    <property type="match status" value="1"/>
</dbReference>
<protein>
    <submittedName>
        <fullName evidence="3">Type II toxin-antitoxin system RelE/ParE family toxin</fullName>
    </submittedName>
</protein>
<dbReference type="InterPro" id="IPR007712">
    <property type="entry name" value="RelE/ParE_toxin"/>
</dbReference>